<dbReference type="EMBL" id="UINC01065942">
    <property type="protein sequence ID" value="SVB96113.1"/>
    <property type="molecule type" value="Genomic_DNA"/>
</dbReference>
<reference evidence="5" key="1">
    <citation type="submission" date="2018-05" db="EMBL/GenBank/DDBJ databases">
        <authorList>
            <person name="Lanie J.A."/>
            <person name="Ng W.-L."/>
            <person name="Kazmierczak K.M."/>
            <person name="Andrzejewski T.M."/>
            <person name="Davidsen T.M."/>
            <person name="Wayne K.J."/>
            <person name="Tettelin H."/>
            <person name="Glass J.I."/>
            <person name="Rusch D."/>
            <person name="Podicherti R."/>
            <person name="Tsui H.-C.T."/>
            <person name="Winkler M.E."/>
        </authorList>
    </citation>
    <scope>NUCLEOTIDE SEQUENCE</scope>
</reference>
<organism evidence="5">
    <name type="scientific">marine metagenome</name>
    <dbReference type="NCBI Taxonomy" id="408172"/>
    <lineage>
        <taxon>unclassified sequences</taxon>
        <taxon>metagenomes</taxon>
        <taxon>ecological metagenomes</taxon>
    </lineage>
</organism>
<dbReference type="InterPro" id="IPR051459">
    <property type="entry name" value="Cytochrome_c-type_DH"/>
</dbReference>
<dbReference type="InterPro" id="IPR009056">
    <property type="entry name" value="Cyt_c-like_dom"/>
</dbReference>
<evidence type="ECO:0000256" key="2">
    <source>
        <dbReference type="ARBA" id="ARBA00022723"/>
    </source>
</evidence>
<keyword evidence="3" id="KW-0408">Iron</keyword>
<evidence type="ECO:0000256" key="3">
    <source>
        <dbReference type="ARBA" id="ARBA00023004"/>
    </source>
</evidence>
<dbReference type="InterPro" id="IPR036909">
    <property type="entry name" value="Cyt_c-like_dom_sf"/>
</dbReference>
<dbReference type="PANTHER" id="PTHR35008:SF8">
    <property type="entry name" value="ALCOHOL DEHYDROGENASE CYTOCHROME C SUBUNIT"/>
    <property type="match status" value="1"/>
</dbReference>
<dbReference type="GO" id="GO:0020037">
    <property type="term" value="F:heme binding"/>
    <property type="evidence" value="ECO:0007669"/>
    <property type="project" value="InterPro"/>
</dbReference>
<dbReference type="PANTHER" id="PTHR35008">
    <property type="entry name" value="BLL4482 PROTEIN-RELATED"/>
    <property type="match status" value="1"/>
</dbReference>
<keyword evidence="2" id="KW-0479">Metal-binding</keyword>
<accession>A0A382IB39</accession>
<gene>
    <name evidence="5" type="ORF">METZ01_LOCUS248967</name>
</gene>
<evidence type="ECO:0000259" key="4">
    <source>
        <dbReference type="PROSITE" id="PS51007"/>
    </source>
</evidence>
<dbReference type="PROSITE" id="PS51007">
    <property type="entry name" value="CYTC"/>
    <property type="match status" value="1"/>
</dbReference>
<dbReference type="GO" id="GO:0046872">
    <property type="term" value="F:metal ion binding"/>
    <property type="evidence" value="ECO:0007669"/>
    <property type="project" value="UniProtKB-KW"/>
</dbReference>
<protein>
    <recommendedName>
        <fullName evidence="4">Cytochrome c domain-containing protein</fullName>
    </recommendedName>
</protein>
<dbReference type="SUPFAM" id="SSF46626">
    <property type="entry name" value="Cytochrome c"/>
    <property type="match status" value="1"/>
</dbReference>
<evidence type="ECO:0000256" key="1">
    <source>
        <dbReference type="ARBA" id="ARBA00022617"/>
    </source>
</evidence>
<name>A0A382IB39_9ZZZZ</name>
<evidence type="ECO:0000313" key="5">
    <source>
        <dbReference type="EMBL" id="SVB96113.1"/>
    </source>
</evidence>
<dbReference type="Pfam" id="PF13442">
    <property type="entry name" value="Cytochrome_CBB3"/>
    <property type="match status" value="1"/>
</dbReference>
<keyword evidence="1" id="KW-0349">Heme</keyword>
<dbReference type="AlphaFoldDB" id="A0A382IB39"/>
<dbReference type="Gene3D" id="1.10.760.10">
    <property type="entry name" value="Cytochrome c-like domain"/>
    <property type="match status" value="1"/>
</dbReference>
<dbReference type="GO" id="GO:0009055">
    <property type="term" value="F:electron transfer activity"/>
    <property type="evidence" value="ECO:0007669"/>
    <property type="project" value="InterPro"/>
</dbReference>
<sequence>MSGLPWLGVGLVMVVLGVSCESSGGPPGATAGDPGARPATFNFGQSATPSQIAALDIDVGPDGAGAPPGSGSVEEGKQVYAAKCAVCHGLTGTEGPNDVLVGRDPREGFPFGATRGFRRTVGNYWPYATTLFDYINRTMPFTMPGSLTADEVYAAAAYILYLNEIISEDAVMNAQTLPAVVMPARDRFVPDNRTGGSEIR</sequence>
<proteinExistence type="predicted"/>
<feature type="domain" description="Cytochrome c" evidence="4">
    <location>
        <begin position="71"/>
        <end position="163"/>
    </location>
</feature>